<dbReference type="InterPro" id="IPR037132">
    <property type="entry name" value="N_Gln_amidohydro_ab_roll_sf"/>
</dbReference>
<dbReference type="Ensembl" id="ENSLACT00000004580.1">
    <property type="protein sequence ID" value="ENSLACP00000004541.1"/>
    <property type="gene ID" value="ENSLACG00000004043.1"/>
</dbReference>
<evidence type="ECO:0000256" key="6">
    <source>
        <dbReference type="ARBA" id="ARBA00022801"/>
    </source>
</evidence>
<protein>
    <recommendedName>
        <fullName evidence="5 8">Protein N-terminal glutamine amidohydrolase</fullName>
        <ecNumber evidence="4 8">3.5.1.122</ecNumber>
    </recommendedName>
    <alternativeName>
        <fullName evidence="8">Protein NH2-terminal glutamine deamidase</fullName>
    </alternativeName>
</protein>
<organism evidence="10 11">
    <name type="scientific">Latimeria chalumnae</name>
    <name type="common">Coelacanth</name>
    <dbReference type="NCBI Taxonomy" id="7897"/>
    <lineage>
        <taxon>Eukaryota</taxon>
        <taxon>Metazoa</taxon>
        <taxon>Chordata</taxon>
        <taxon>Craniata</taxon>
        <taxon>Vertebrata</taxon>
        <taxon>Euteleostomi</taxon>
        <taxon>Coelacanthiformes</taxon>
        <taxon>Coelacanthidae</taxon>
        <taxon>Latimeria</taxon>
    </lineage>
</organism>
<keyword evidence="6 8" id="KW-0378">Hydrolase</keyword>
<dbReference type="OMA" id="CSFDEYW"/>
<evidence type="ECO:0000313" key="10">
    <source>
        <dbReference type="Ensembl" id="ENSLACP00000004541.1"/>
    </source>
</evidence>
<dbReference type="Proteomes" id="UP000008672">
    <property type="component" value="Unassembled WGS sequence"/>
</dbReference>
<evidence type="ECO:0000256" key="5">
    <source>
        <dbReference type="ARBA" id="ARBA00021247"/>
    </source>
</evidence>
<dbReference type="InterPro" id="IPR039733">
    <property type="entry name" value="NTAQ1"/>
</dbReference>
<reference evidence="11" key="1">
    <citation type="submission" date="2011-08" db="EMBL/GenBank/DDBJ databases">
        <title>The draft genome of Latimeria chalumnae.</title>
        <authorList>
            <person name="Di Palma F."/>
            <person name="Alfoldi J."/>
            <person name="Johnson J."/>
            <person name="Berlin A."/>
            <person name="Gnerre S."/>
            <person name="Jaffe D."/>
            <person name="MacCallum I."/>
            <person name="Young S."/>
            <person name="Walker B.J."/>
            <person name="Lander E."/>
            <person name="Lindblad-Toh K."/>
        </authorList>
    </citation>
    <scope>NUCLEOTIDE SEQUENCE [LARGE SCALE GENOMIC DNA]</scope>
    <source>
        <strain evidence="11">Wild caught</strain>
    </source>
</reference>
<comment type="subunit">
    <text evidence="3 8">Monomer.</text>
</comment>
<dbReference type="InterPro" id="IPR023128">
    <property type="entry name" value="Prot_N_Gln_amidohydro_ab_roll"/>
</dbReference>
<dbReference type="Bgee" id="ENSLACG00000004043">
    <property type="expression patterns" value="Expressed in muscle tissue and 6 other cell types or tissues"/>
</dbReference>
<feature type="domain" description="Protein N-terminal glutamine amidohydrolase alpha beta roll" evidence="9">
    <location>
        <begin position="1"/>
        <end position="139"/>
    </location>
</feature>
<evidence type="ECO:0000259" key="9">
    <source>
        <dbReference type="Pfam" id="PF09764"/>
    </source>
</evidence>
<comment type="catalytic activity">
    <reaction evidence="7 8">
        <text>N-terminal L-glutaminyl-[protein] + H2O = N-terminal L-glutamyl-[protein] + NH4(+)</text>
        <dbReference type="Rhea" id="RHEA:50680"/>
        <dbReference type="Rhea" id="RHEA-COMP:12668"/>
        <dbReference type="Rhea" id="RHEA-COMP:12777"/>
        <dbReference type="ChEBI" id="CHEBI:15377"/>
        <dbReference type="ChEBI" id="CHEBI:28938"/>
        <dbReference type="ChEBI" id="CHEBI:64721"/>
        <dbReference type="ChEBI" id="CHEBI:64722"/>
        <dbReference type="EC" id="3.5.1.122"/>
    </reaction>
</comment>
<dbReference type="Gene3D" id="3.10.620.10">
    <property type="entry name" value="Protein N-terminal glutamine amidohydrolase, alpha beta roll"/>
    <property type="match status" value="1"/>
</dbReference>
<evidence type="ECO:0000256" key="1">
    <source>
        <dbReference type="ARBA" id="ARBA00002022"/>
    </source>
</evidence>
<dbReference type="GO" id="GO:0008418">
    <property type="term" value="F:protein-N-terminal asparagine amidohydrolase activity"/>
    <property type="evidence" value="ECO:0007669"/>
    <property type="project" value="UniProtKB-UniRule"/>
</dbReference>
<evidence type="ECO:0000256" key="2">
    <source>
        <dbReference type="ARBA" id="ARBA00008985"/>
    </source>
</evidence>
<comment type="similarity">
    <text evidence="2 8">Belongs to the NTAQ1 family.</text>
</comment>
<accession>H3A4H0</accession>
<dbReference type="PANTHER" id="PTHR13035">
    <property type="entry name" value="PROTEIN N-TERMINAL GLUTAMINE AMIDOHYDROLASE"/>
    <property type="match status" value="1"/>
</dbReference>
<keyword evidence="11" id="KW-1185">Reference proteome</keyword>
<evidence type="ECO:0000313" key="11">
    <source>
        <dbReference type="Proteomes" id="UP000008672"/>
    </source>
</evidence>
<name>H3A4H0_LATCH</name>
<comment type="function">
    <text evidence="1">Mediates the side-chain deamidation of N-terminal glutamine residues to glutamate, an important step in N-end rule pathway of protein degradation. Conversion of the resulting N-terminal glutamine to glutamate renders the protein susceptible to arginylation, polyubiquitination and degradation as specified by the N-end rule. Does not act on substrates with internal or C-terminal glutamine and does not act on non-glutamine residues in any position. Does not deaminate acetylated N-terminal glutamine. With the exception of proline, all tested second-position residues on substrate peptides do not greatly influence the activity. In contrast, a proline at position 2, virtually abolishes deamidation of N-terminal glutamine.</text>
</comment>
<dbReference type="EMBL" id="AFYH01115210">
    <property type="status" value="NOT_ANNOTATED_CDS"/>
    <property type="molecule type" value="Genomic_DNA"/>
</dbReference>
<dbReference type="GO" id="GO:0005634">
    <property type="term" value="C:nucleus"/>
    <property type="evidence" value="ECO:0007669"/>
    <property type="project" value="TreeGrafter"/>
</dbReference>
<evidence type="ECO:0000256" key="7">
    <source>
        <dbReference type="ARBA" id="ARBA00048768"/>
    </source>
</evidence>
<reference evidence="10" key="3">
    <citation type="submission" date="2025-09" db="UniProtKB">
        <authorList>
            <consortium name="Ensembl"/>
        </authorList>
    </citation>
    <scope>IDENTIFICATION</scope>
</reference>
<gene>
    <name evidence="10" type="primary">NTAQ1</name>
</gene>
<dbReference type="GeneTree" id="ENSGT00390000014398"/>
<dbReference type="GO" id="GO:0005829">
    <property type="term" value="C:cytosol"/>
    <property type="evidence" value="ECO:0007669"/>
    <property type="project" value="TreeGrafter"/>
</dbReference>
<dbReference type="GO" id="GO:0070773">
    <property type="term" value="F:protein-N-terminal glutamine amidohydrolase activity"/>
    <property type="evidence" value="ECO:0007669"/>
    <property type="project" value="UniProtKB-UniRule"/>
</dbReference>
<sequence>VPIWKQQSGRGDNPVIWDYHVILLHVASEVERFIYDLDTVLPFPCPFNVYVEEAFKSDKDIQPAFRRKLRLIRADIYLNTFASDRSHMKDPSGKWRMPPPPYSCIETKDSKMNLDAFISMNPKVGWGNVYMLPEFVKQFRSPN</sequence>
<dbReference type="InParanoid" id="H3A4H0"/>
<dbReference type="FunCoup" id="H3A4H0">
    <property type="interactions" value="2499"/>
</dbReference>
<evidence type="ECO:0000256" key="4">
    <source>
        <dbReference type="ARBA" id="ARBA00012718"/>
    </source>
</evidence>
<dbReference type="EC" id="3.5.1.122" evidence="4 8"/>
<proteinExistence type="inferred from homology"/>
<dbReference type="HOGENOM" id="CLU_091083_1_1_1"/>
<reference evidence="10" key="2">
    <citation type="submission" date="2025-08" db="UniProtKB">
        <authorList>
            <consortium name="Ensembl"/>
        </authorList>
    </citation>
    <scope>IDENTIFICATION</scope>
</reference>
<dbReference type="STRING" id="7897.ENSLACP00000004541"/>
<dbReference type="AlphaFoldDB" id="H3A4H0"/>
<dbReference type="Pfam" id="PF09764">
    <property type="entry name" value="Nt_Gln_amidase"/>
    <property type="match status" value="1"/>
</dbReference>
<evidence type="ECO:0000256" key="3">
    <source>
        <dbReference type="ARBA" id="ARBA00011245"/>
    </source>
</evidence>
<dbReference type="eggNOG" id="KOG3261">
    <property type="taxonomic scope" value="Eukaryota"/>
</dbReference>
<dbReference type="PANTHER" id="PTHR13035:SF0">
    <property type="entry name" value="PROTEIN N-TERMINAL GLUTAMINE AMIDOHYDROLASE"/>
    <property type="match status" value="1"/>
</dbReference>
<evidence type="ECO:0000256" key="8">
    <source>
        <dbReference type="RuleBase" id="RU367082"/>
    </source>
</evidence>